<evidence type="ECO:0000313" key="9">
    <source>
        <dbReference type="Proteomes" id="UP000235682"/>
    </source>
</evidence>
<dbReference type="RefSeq" id="WP_102227362.1">
    <property type="nucleotide sequence ID" value="NZ_PNFY01000002.1"/>
</dbReference>
<organism evidence="8 9">
    <name type="scientific">Dolosicoccus paucivorans</name>
    <dbReference type="NCBI Taxonomy" id="84521"/>
    <lineage>
        <taxon>Bacteria</taxon>
        <taxon>Bacillati</taxon>
        <taxon>Bacillota</taxon>
        <taxon>Bacilli</taxon>
        <taxon>Lactobacillales</taxon>
        <taxon>Aerococcaceae</taxon>
        <taxon>Dolosicoccus</taxon>
    </lineage>
</organism>
<keyword evidence="5" id="KW-0051">Antiviral defense</keyword>
<dbReference type="OrthoDB" id="24360at2"/>
<evidence type="ECO:0000256" key="3">
    <source>
        <dbReference type="ARBA" id="ARBA00016113"/>
    </source>
</evidence>
<evidence type="ECO:0000256" key="5">
    <source>
        <dbReference type="ARBA" id="ARBA00023118"/>
    </source>
</evidence>
<dbReference type="Proteomes" id="UP000235682">
    <property type="component" value="Unassembled WGS sequence"/>
</dbReference>
<evidence type="ECO:0000313" key="8">
    <source>
        <dbReference type="EMBL" id="PMC58991.1"/>
    </source>
</evidence>
<dbReference type="STRING" id="84521.SAMN04487994_10078"/>
<sequence length="339" mass="38980">MTKMNRFNFTLVTLGPVHIGSGDTYTLKEIANYNGYYYFPNMGKIYQKLASLGPDKVTSFENYLITSARGKRQQRLNEFLECQNILNEIEQFGGYRIKDVYKDRRDPLSRKPITNVSAFIKTPFNEPYIPGSSLKGVLRTVIENTQAIPRSDYDEVFKSIQISDSEPLTVDKLAIVPKIDYSPRNKRVSQLDAIYREAILPRVAVKFTITTVGDKAYHAIKNLTHYAAQSYEAYSQLLLSSLPIELRPAKQLRKLKHIIYLGGGTGFWTKVNFENTRVKKPKGMKELGVLKYSHLPYHYLPLSKGTRVPLFNTYEQSNKTYNLYEMGKCSFSLTERKEM</sequence>
<reference evidence="8 9" key="1">
    <citation type="submission" date="2017-09" db="EMBL/GenBank/DDBJ databases">
        <title>Bacterial strain isolated from the female urinary microbiota.</title>
        <authorList>
            <person name="Thomas-White K."/>
            <person name="Kumar N."/>
            <person name="Forster S."/>
            <person name="Putonti C."/>
            <person name="Lawley T."/>
            <person name="Wolfe A.J."/>
        </authorList>
    </citation>
    <scope>NUCLEOTIDE SEQUENCE [LARGE SCALE GENOMIC DNA]</scope>
    <source>
        <strain evidence="8 9">UMB0852</strain>
    </source>
</reference>
<proteinExistence type="inferred from homology"/>
<accession>A0A2N6SPJ7</accession>
<comment type="caution">
    <text evidence="8">The sequence shown here is derived from an EMBL/GenBank/DDBJ whole genome shotgun (WGS) entry which is preliminary data.</text>
</comment>
<comment type="function">
    <text evidence="1">This subunit might be involved in maturation of a crRNA intermediate to its mature form.</text>
</comment>
<protein>
    <recommendedName>
        <fullName evidence="3">CRISPR system Cms protein Csm5</fullName>
    </recommendedName>
    <alternativeName>
        <fullName evidence="6">CRISPR type III A-associated protein Csm5</fullName>
    </alternativeName>
</protein>
<comment type="similarity">
    <text evidence="2">Belongs to the CRISPR-associated Csm5 family.</text>
</comment>
<evidence type="ECO:0000256" key="2">
    <source>
        <dbReference type="ARBA" id="ARBA00006680"/>
    </source>
</evidence>
<keyword evidence="4" id="KW-0694">RNA-binding</keyword>
<dbReference type="GO" id="GO:0003723">
    <property type="term" value="F:RNA binding"/>
    <property type="evidence" value="ECO:0007669"/>
    <property type="project" value="UniProtKB-KW"/>
</dbReference>
<evidence type="ECO:0000259" key="7">
    <source>
        <dbReference type="Pfam" id="PF03787"/>
    </source>
</evidence>
<dbReference type="GO" id="GO:0051607">
    <property type="term" value="P:defense response to virus"/>
    <property type="evidence" value="ECO:0007669"/>
    <property type="project" value="UniProtKB-KW"/>
</dbReference>
<dbReference type="PANTHER" id="PTHR38007">
    <property type="entry name" value="CRISPR SYSTEM CMS PROTEIN CSM5"/>
    <property type="match status" value="1"/>
</dbReference>
<dbReference type="NCBIfam" id="TIGR01899">
    <property type="entry name" value="cas_TM1807_csm5"/>
    <property type="match status" value="1"/>
</dbReference>
<dbReference type="InterPro" id="IPR005537">
    <property type="entry name" value="RAMP_III_fam"/>
</dbReference>
<evidence type="ECO:0000256" key="1">
    <source>
        <dbReference type="ARBA" id="ARBA00003088"/>
    </source>
</evidence>
<dbReference type="AlphaFoldDB" id="A0A2N6SPJ7"/>
<evidence type="ECO:0000256" key="6">
    <source>
        <dbReference type="ARBA" id="ARBA00031720"/>
    </source>
</evidence>
<dbReference type="EMBL" id="PNHE01000003">
    <property type="protein sequence ID" value="PMC58991.1"/>
    <property type="molecule type" value="Genomic_DNA"/>
</dbReference>
<dbReference type="PANTHER" id="PTHR38007:SF1">
    <property type="entry name" value="CRISPR SYSTEM CMS PROTEIN CSM5"/>
    <property type="match status" value="1"/>
</dbReference>
<dbReference type="InterPro" id="IPR010173">
    <property type="entry name" value="CRISPR-assoc_Csm5"/>
</dbReference>
<dbReference type="Pfam" id="PF03787">
    <property type="entry name" value="RAMPs"/>
    <property type="match status" value="1"/>
</dbReference>
<keyword evidence="9" id="KW-1185">Reference proteome</keyword>
<name>A0A2N6SPJ7_9LACT</name>
<feature type="domain" description="CRISPR type III-associated protein" evidence="7">
    <location>
        <begin position="10"/>
        <end position="196"/>
    </location>
</feature>
<gene>
    <name evidence="8" type="primary">csm5</name>
    <name evidence="8" type="ORF">CJ205_01415</name>
</gene>
<evidence type="ECO:0000256" key="4">
    <source>
        <dbReference type="ARBA" id="ARBA00022884"/>
    </source>
</evidence>